<keyword evidence="1" id="KW-1133">Transmembrane helix</keyword>
<keyword evidence="1" id="KW-0472">Membrane</keyword>
<name>A0A517YGW2_9BACT</name>
<organism evidence="2 3">
    <name type="scientific">Anatilimnocola aggregata</name>
    <dbReference type="NCBI Taxonomy" id="2528021"/>
    <lineage>
        <taxon>Bacteria</taxon>
        <taxon>Pseudomonadati</taxon>
        <taxon>Planctomycetota</taxon>
        <taxon>Planctomycetia</taxon>
        <taxon>Pirellulales</taxon>
        <taxon>Pirellulaceae</taxon>
        <taxon>Anatilimnocola</taxon>
    </lineage>
</organism>
<evidence type="ECO:0000256" key="1">
    <source>
        <dbReference type="SAM" id="Phobius"/>
    </source>
</evidence>
<protein>
    <submittedName>
        <fullName evidence="2">Uncharacterized protein</fullName>
    </submittedName>
</protein>
<proteinExistence type="predicted"/>
<sequence length="180" mass="19246">MSNTFTNDVVVQNVTVVTRTQNMSELSPVSRSNLRQGAIYMLVGLLWGMVIPASPFPRLALGAHIQLTAHGVMFLVAGLVILHLPFAKGDVSAKILIAGPWLTWPVMLTEMANGWWGARKTLPIAAGQAGAVGAEPWQETIVTVAHLIGSVVLIVYWGVIVVGLFRKPIKGEEATGQPTG</sequence>
<dbReference type="Proteomes" id="UP000315017">
    <property type="component" value="Chromosome"/>
</dbReference>
<dbReference type="AlphaFoldDB" id="A0A517YGW2"/>
<evidence type="ECO:0000313" key="3">
    <source>
        <dbReference type="Proteomes" id="UP000315017"/>
    </source>
</evidence>
<dbReference type="EMBL" id="CP036274">
    <property type="protein sequence ID" value="QDU29467.1"/>
    <property type="molecule type" value="Genomic_DNA"/>
</dbReference>
<dbReference type="OrthoDB" id="8549937at2"/>
<dbReference type="KEGG" id="aagg:ETAA8_45770"/>
<gene>
    <name evidence="2" type="ORF">ETAA8_45770</name>
</gene>
<reference evidence="2 3" key="1">
    <citation type="submission" date="2019-02" db="EMBL/GenBank/DDBJ databases">
        <title>Deep-cultivation of Planctomycetes and their phenomic and genomic characterization uncovers novel biology.</title>
        <authorList>
            <person name="Wiegand S."/>
            <person name="Jogler M."/>
            <person name="Boedeker C."/>
            <person name="Pinto D."/>
            <person name="Vollmers J."/>
            <person name="Rivas-Marin E."/>
            <person name="Kohn T."/>
            <person name="Peeters S.H."/>
            <person name="Heuer A."/>
            <person name="Rast P."/>
            <person name="Oberbeckmann S."/>
            <person name="Bunk B."/>
            <person name="Jeske O."/>
            <person name="Meyerdierks A."/>
            <person name="Storesund J.E."/>
            <person name="Kallscheuer N."/>
            <person name="Luecker S."/>
            <person name="Lage O.M."/>
            <person name="Pohl T."/>
            <person name="Merkel B.J."/>
            <person name="Hornburger P."/>
            <person name="Mueller R.-W."/>
            <person name="Bruemmer F."/>
            <person name="Labrenz M."/>
            <person name="Spormann A.M."/>
            <person name="Op den Camp H."/>
            <person name="Overmann J."/>
            <person name="Amann R."/>
            <person name="Jetten M.S.M."/>
            <person name="Mascher T."/>
            <person name="Medema M.H."/>
            <person name="Devos D.P."/>
            <person name="Kaster A.-K."/>
            <person name="Ovreas L."/>
            <person name="Rohde M."/>
            <person name="Galperin M.Y."/>
            <person name="Jogler C."/>
        </authorList>
    </citation>
    <scope>NUCLEOTIDE SEQUENCE [LARGE SCALE GENOMIC DNA]</scope>
    <source>
        <strain evidence="2 3">ETA_A8</strain>
    </source>
</reference>
<accession>A0A517YGW2</accession>
<feature type="transmembrane region" description="Helical" evidence="1">
    <location>
        <begin position="144"/>
        <end position="165"/>
    </location>
</feature>
<keyword evidence="1" id="KW-0812">Transmembrane</keyword>
<dbReference type="RefSeq" id="WP_145093305.1">
    <property type="nucleotide sequence ID" value="NZ_CP036274.1"/>
</dbReference>
<evidence type="ECO:0000313" key="2">
    <source>
        <dbReference type="EMBL" id="QDU29467.1"/>
    </source>
</evidence>
<feature type="transmembrane region" description="Helical" evidence="1">
    <location>
        <begin position="67"/>
        <end position="86"/>
    </location>
</feature>
<keyword evidence="3" id="KW-1185">Reference proteome</keyword>
<feature type="transmembrane region" description="Helical" evidence="1">
    <location>
        <begin position="37"/>
        <end position="55"/>
    </location>
</feature>